<feature type="region of interest" description="Disordered" evidence="2">
    <location>
        <begin position="1"/>
        <end position="25"/>
    </location>
</feature>
<reference evidence="4 5" key="1">
    <citation type="submission" date="2016-06" db="EMBL/GenBank/DDBJ databases">
        <title>Evolution of pathogenesis and genome organization in the Tremellales.</title>
        <authorList>
            <person name="Cuomo C."/>
            <person name="Litvintseva A."/>
            <person name="Heitman J."/>
            <person name="Chen Y."/>
            <person name="Sun S."/>
            <person name="Springer D."/>
            <person name="Dromer F."/>
            <person name="Young S."/>
            <person name="Zeng Q."/>
            <person name="Chapman S."/>
            <person name="Gujja S."/>
            <person name="Saif S."/>
            <person name="Birren B."/>
        </authorList>
    </citation>
    <scope>NUCLEOTIDE SEQUENCE [LARGE SCALE GENOMIC DNA]</scope>
    <source>
        <strain evidence="4 5">CBS 6273</strain>
    </source>
</reference>
<keyword evidence="3" id="KW-0812">Transmembrane</keyword>
<dbReference type="Proteomes" id="UP000095149">
    <property type="component" value="Unassembled WGS sequence"/>
</dbReference>
<dbReference type="EMBL" id="MEKH01000012">
    <property type="protein sequence ID" value="ODN98944.1"/>
    <property type="molecule type" value="Genomic_DNA"/>
</dbReference>
<accession>A0A1E3JDL9</accession>
<proteinExistence type="predicted"/>
<feature type="transmembrane region" description="Helical" evidence="3">
    <location>
        <begin position="191"/>
        <end position="211"/>
    </location>
</feature>
<dbReference type="AlphaFoldDB" id="A0A1E3JDL9"/>
<evidence type="ECO:0000256" key="2">
    <source>
        <dbReference type="SAM" id="MobiDB-lite"/>
    </source>
</evidence>
<evidence type="ECO:0000313" key="5">
    <source>
        <dbReference type="Proteomes" id="UP000095149"/>
    </source>
</evidence>
<keyword evidence="3" id="KW-1133">Transmembrane helix</keyword>
<name>A0A1E3JDL9_9TREE</name>
<comment type="caution">
    <text evidence="4">The sequence shown here is derived from an EMBL/GenBank/DDBJ whole genome shotgun (WGS) entry which is preliminary data.</text>
</comment>
<feature type="coiled-coil region" evidence="1">
    <location>
        <begin position="244"/>
        <end position="278"/>
    </location>
</feature>
<evidence type="ECO:0000256" key="3">
    <source>
        <dbReference type="SAM" id="Phobius"/>
    </source>
</evidence>
<sequence length="297" mass="33676">MSVEAKVAVAPSEDEGEGEGGDEGVGKQVAVGEVKAVRSKQQLRILGVSHDVFFTSFIPSRCSSNSPPSIFINIFPSFFNNVFPSIFINVRSSGIVLHQPPRLISRWHMLVLGCRELIAVILTACLTWADVFHGWISGLFEYIARQDQDAYDKWIQVEFDRCNARGLSLEGANQARNEAKQDIDAHRAGTFWVTAIIPTFVFILSVVVYLVGKGLAVDDEIERLQKGGKEHTQRRHDEMILVEKGKMKAEKERSMAEKERVEIEKKKAEQEVLASKLEMWHKHVVFQHEICRMRMPR</sequence>
<organism evidence="4 5">
    <name type="scientific">Cryptococcus amylolentus CBS 6273</name>
    <dbReference type="NCBI Taxonomy" id="1296118"/>
    <lineage>
        <taxon>Eukaryota</taxon>
        <taxon>Fungi</taxon>
        <taxon>Dikarya</taxon>
        <taxon>Basidiomycota</taxon>
        <taxon>Agaricomycotina</taxon>
        <taxon>Tremellomycetes</taxon>
        <taxon>Tremellales</taxon>
        <taxon>Cryptococcaceae</taxon>
        <taxon>Cryptococcus</taxon>
    </lineage>
</organism>
<evidence type="ECO:0000256" key="1">
    <source>
        <dbReference type="SAM" id="Coils"/>
    </source>
</evidence>
<keyword evidence="3" id="KW-0472">Membrane</keyword>
<feature type="compositionally biased region" description="Acidic residues" evidence="2">
    <location>
        <begin position="12"/>
        <end position="22"/>
    </location>
</feature>
<feature type="transmembrane region" description="Helical" evidence="3">
    <location>
        <begin position="109"/>
        <end position="129"/>
    </location>
</feature>
<gene>
    <name evidence="4" type="ORF">I350_07093</name>
</gene>
<keyword evidence="1" id="KW-0175">Coiled coil</keyword>
<protein>
    <submittedName>
        <fullName evidence="4">Uncharacterized protein</fullName>
    </submittedName>
</protein>
<evidence type="ECO:0000313" key="4">
    <source>
        <dbReference type="EMBL" id="ODN98944.1"/>
    </source>
</evidence>